<dbReference type="Pfam" id="PF00698">
    <property type="entry name" value="Acyl_transf_1"/>
    <property type="match status" value="1"/>
</dbReference>
<dbReference type="Proteomes" id="UP000199800">
    <property type="component" value="Unassembled WGS sequence"/>
</dbReference>
<dbReference type="PROSITE" id="PS00606">
    <property type="entry name" value="KS3_1"/>
    <property type="match status" value="1"/>
</dbReference>
<evidence type="ECO:0000259" key="6">
    <source>
        <dbReference type="PROSITE" id="PS50075"/>
    </source>
</evidence>
<dbReference type="SMART" id="SM00825">
    <property type="entry name" value="PKS_KS"/>
    <property type="match status" value="1"/>
</dbReference>
<keyword evidence="3" id="KW-0596">Phosphopantetheine</keyword>
<dbReference type="InterPro" id="IPR014031">
    <property type="entry name" value="Ketoacyl_synth_C"/>
</dbReference>
<dbReference type="InterPro" id="IPR016039">
    <property type="entry name" value="Thiolase-like"/>
</dbReference>
<protein>
    <submittedName>
        <fullName evidence="8">Acyl transferase domain-containing protein</fullName>
    </submittedName>
</protein>
<dbReference type="InterPro" id="IPR020806">
    <property type="entry name" value="PKS_PP-bd"/>
</dbReference>
<evidence type="ECO:0000313" key="8">
    <source>
        <dbReference type="EMBL" id="SET49269.1"/>
    </source>
</evidence>
<dbReference type="SMART" id="SM00827">
    <property type="entry name" value="PKS_AT"/>
    <property type="match status" value="1"/>
</dbReference>
<dbReference type="Gene3D" id="3.40.47.10">
    <property type="match status" value="1"/>
</dbReference>
<feature type="domain" description="Carrier" evidence="6">
    <location>
        <begin position="567"/>
        <end position="642"/>
    </location>
</feature>
<dbReference type="GO" id="GO:0006633">
    <property type="term" value="P:fatty acid biosynthetic process"/>
    <property type="evidence" value="ECO:0007669"/>
    <property type="project" value="InterPro"/>
</dbReference>
<evidence type="ECO:0000313" key="9">
    <source>
        <dbReference type="Proteomes" id="UP000199800"/>
    </source>
</evidence>
<dbReference type="Pfam" id="PF02801">
    <property type="entry name" value="Ketoacyl-synt_C"/>
    <property type="match status" value="1"/>
</dbReference>
<dbReference type="SUPFAM" id="SSF53901">
    <property type="entry name" value="Thiolase-like"/>
    <property type="match status" value="1"/>
</dbReference>
<dbReference type="Gene3D" id="3.30.300.30">
    <property type="match status" value="1"/>
</dbReference>
<dbReference type="InterPro" id="IPR018201">
    <property type="entry name" value="Ketoacyl_synth_AS"/>
</dbReference>
<feature type="domain" description="Ketosynthase family 3 (KS3)" evidence="7">
    <location>
        <begin position="657"/>
        <end position="1069"/>
    </location>
</feature>
<dbReference type="CDD" id="cd00833">
    <property type="entry name" value="PKS"/>
    <property type="match status" value="1"/>
</dbReference>
<dbReference type="FunFam" id="3.40.47.10:FF:000019">
    <property type="entry name" value="Polyketide synthase type I"/>
    <property type="match status" value="1"/>
</dbReference>
<keyword evidence="5 8" id="KW-0808">Transferase</keyword>
<name>A0A1I0EUL9_9FIRM</name>
<organism evidence="8 9">
    <name type="scientific">[Clostridium] polysaccharolyticum</name>
    <dbReference type="NCBI Taxonomy" id="29364"/>
    <lineage>
        <taxon>Bacteria</taxon>
        <taxon>Bacillati</taxon>
        <taxon>Bacillota</taxon>
        <taxon>Clostridia</taxon>
        <taxon>Lachnospirales</taxon>
        <taxon>Lachnospiraceae</taxon>
    </lineage>
</organism>
<dbReference type="InterPro" id="IPR020841">
    <property type="entry name" value="PKS_Beta-ketoAc_synthase_dom"/>
</dbReference>
<dbReference type="InterPro" id="IPR014030">
    <property type="entry name" value="Ketoacyl_synth_N"/>
</dbReference>
<dbReference type="Gene3D" id="1.10.1200.10">
    <property type="entry name" value="ACP-like"/>
    <property type="match status" value="1"/>
</dbReference>
<dbReference type="InterPro" id="IPR020845">
    <property type="entry name" value="AMP-binding_CS"/>
</dbReference>
<dbReference type="InterPro" id="IPR014043">
    <property type="entry name" value="Acyl_transferase_dom"/>
</dbReference>
<evidence type="ECO:0000256" key="2">
    <source>
        <dbReference type="ARBA" id="ARBA00004789"/>
    </source>
</evidence>
<dbReference type="InterPro" id="IPR042099">
    <property type="entry name" value="ANL_N_sf"/>
</dbReference>
<evidence type="ECO:0000256" key="1">
    <source>
        <dbReference type="ARBA" id="ARBA00003299"/>
    </source>
</evidence>
<evidence type="ECO:0000256" key="5">
    <source>
        <dbReference type="ARBA" id="ARBA00022679"/>
    </source>
</evidence>
<dbReference type="Pfam" id="PF16197">
    <property type="entry name" value="KAsynt_C_assoc"/>
    <property type="match status" value="1"/>
</dbReference>
<dbReference type="Gene3D" id="3.40.50.12780">
    <property type="entry name" value="N-terminal domain of ligase-like"/>
    <property type="match status" value="1"/>
</dbReference>
<dbReference type="GO" id="GO:0004315">
    <property type="term" value="F:3-oxoacyl-[acyl-carrier-protein] synthase activity"/>
    <property type="evidence" value="ECO:0007669"/>
    <property type="project" value="InterPro"/>
</dbReference>
<dbReference type="PANTHER" id="PTHR43775">
    <property type="entry name" value="FATTY ACID SYNTHASE"/>
    <property type="match status" value="1"/>
</dbReference>
<dbReference type="Pfam" id="PF00501">
    <property type="entry name" value="AMP-binding"/>
    <property type="match status" value="1"/>
</dbReference>
<reference evidence="8 9" key="1">
    <citation type="submission" date="2016-10" db="EMBL/GenBank/DDBJ databases">
        <authorList>
            <person name="de Groot N.N."/>
        </authorList>
    </citation>
    <scope>NUCLEOTIDE SEQUENCE [LARGE SCALE GENOMIC DNA]</scope>
    <source>
        <strain evidence="8 9">DSM 1801</strain>
    </source>
</reference>
<dbReference type="InterPro" id="IPR009081">
    <property type="entry name" value="PP-bd_ACP"/>
</dbReference>
<keyword evidence="9" id="KW-1185">Reference proteome</keyword>
<dbReference type="SUPFAM" id="SSF52151">
    <property type="entry name" value="FabD/lysophospholipase-like"/>
    <property type="match status" value="1"/>
</dbReference>
<dbReference type="PROSITE" id="PS50075">
    <property type="entry name" value="CARRIER"/>
    <property type="match status" value="1"/>
</dbReference>
<evidence type="ECO:0000256" key="4">
    <source>
        <dbReference type="ARBA" id="ARBA00022553"/>
    </source>
</evidence>
<dbReference type="InterPro" id="IPR036736">
    <property type="entry name" value="ACP-like_sf"/>
</dbReference>
<dbReference type="GO" id="GO:0004312">
    <property type="term" value="F:fatty acid synthase activity"/>
    <property type="evidence" value="ECO:0007669"/>
    <property type="project" value="TreeGrafter"/>
</dbReference>
<dbReference type="InterPro" id="IPR045851">
    <property type="entry name" value="AMP-bd_C_sf"/>
</dbReference>
<evidence type="ECO:0000256" key="3">
    <source>
        <dbReference type="ARBA" id="ARBA00022450"/>
    </source>
</evidence>
<dbReference type="InterPro" id="IPR001227">
    <property type="entry name" value="Ac_transferase_dom_sf"/>
</dbReference>
<dbReference type="PROSITE" id="PS00455">
    <property type="entry name" value="AMP_BINDING"/>
    <property type="match status" value="1"/>
</dbReference>
<comment type="function">
    <text evidence="1">Involved in some intermediate steps for the synthesis of the antibiotic polyketide bacillaene which is involved in secondary metabolism.</text>
</comment>
<dbReference type="Gene3D" id="3.40.366.10">
    <property type="entry name" value="Malonyl-Coenzyme A Acyl Carrier Protein, domain 2"/>
    <property type="match status" value="1"/>
</dbReference>
<dbReference type="SMART" id="SM00823">
    <property type="entry name" value="PKS_PP"/>
    <property type="match status" value="1"/>
</dbReference>
<dbReference type="SUPFAM" id="SSF56801">
    <property type="entry name" value="Acetyl-CoA synthetase-like"/>
    <property type="match status" value="1"/>
</dbReference>
<dbReference type="SUPFAM" id="SSF47336">
    <property type="entry name" value="ACP-like"/>
    <property type="match status" value="1"/>
</dbReference>
<dbReference type="InterPro" id="IPR016035">
    <property type="entry name" value="Acyl_Trfase/lysoPLipase"/>
</dbReference>
<dbReference type="EMBL" id="FOHN01000025">
    <property type="protein sequence ID" value="SET49269.1"/>
    <property type="molecule type" value="Genomic_DNA"/>
</dbReference>
<sequence>MGLSRGKVDVMYKNLIEVITSKVEENNRGIYFIRGEDAEEFLSYKELYELAWRQKQCMIEKGLKAKTEVILQYEDNREFLIAFWACILGRMIPVPLPAQKGKESVGQVLKIYRQLRNPYIATINSRRKEIVNDLDEKDVKKIHIYENAGNCELSNCVETPVGCNPDDVAFLQFSSGSTGEPKGVQISHYNLLENFKGMVEDSEVVETDSILSWMPLYHNIGLIISHMLGIYCNIDSYLMNTDLFIYRPYLWMEKVSEHKVTLTCSPNFGYRYYLRGIMNRDCSGLDLSNLRIILNGAEPITLKACNTFLEMMKQYHLRENVFQTGYGLSEATVSVTSTKVGRLLENVWICGENQRIGTPVQFLSSEDENSFVVELVKVGRTHRNNEIRIVDEEGNVLEEDYFGEIQVAGTIISSGYYDGLNQNEKMKIQDGWLSTGDIGFIHEGELIISGRKKDIIFVNGKNYYCHDLENIIKEEYPNCECAICGIFQKEAERDQIILFLVKGDQTFIELRKFGDSLKKRIAKRTGIILDKVVLISEIPKTNSGKIQRFQLKEWIEKKNYYDLYQQYSRAQVIDIIQEQLKNILGFTIDDLDESIVEAGVNSIKAAQFHKLMSQVIEMELPVSLVFDYPTVNAIADFILGEDGKEYERQETKELFQSDDIAVIGMACQFPNGADSLEKYWKKLLEGYDGITEIPQERTLLKNFCEKNQLNIKGGFLADIDKMDAGFFGITPIEAKYLDPQQRLLLTNSYLALQDAFLDRKKLRGSKTGVFIGISNSDYKEILPKDEAVSYMLSGNMNNMAAGRISYTFDFQGPSMVIDTACSSSLVAIHQAVLSLQSGESDMALAGGVNCILSPYGYLGLMKMEALSPTGHCHTFGEEADGYVRSEGCGMVVLKRYQEARRDGDRVYALIKGSAINSDGWSSGLTAPNGMAQVRVMRQALKNAGISPEDVSFVETHGTGTKLGDPQEINALHRVYGERKEELYLGAGKTNIGHAESAAGIAAFIKTVLAAYYGILPGNYGIAAKNSYIPWKRMKFQVLDKAMPWRAQNRIAGISSFGLSGTNAHVIVAQAEPMKAVEFPKKYPQILTLSARKLDQLHKEIEHFADFLEKTDAPMEQIIYTANRHKASEKYRLGLAAAEKEEYIEQLQKASKKKSTGQIIAKNNKIVLLCGEIQKLDTEGFFRLYEENEVFQKAITECERILQSEFSLKEMEWVQKLGKGTDREQEKWKLYFSMAVQYGLIAVLKNFGVEFSGIAGHGNGEWIGCVVAGKITLRQAFVFATYILEAKQKYGRRKKAALLFLSEEEWENIKQTEQNIHLLTVNSRESIVVVYEEVSEFLSCMEQNQISYIELEEYVLWIDEKEKAKEEVQKRMEGEQTECGIIPYYSTQEYGKGGQTKQFHFWELLEQTAHIQKTMEATEALDCSIYLECNARPYLSALAEQNLQEEKYILPVIRKAGREELQLRTMIGKLYGQGVNIHFSLGKGQGDWLVSLPGTELKQSKFWF</sequence>
<dbReference type="PANTHER" id="PTHR43775:SF37">
    <property type="entry name" value="SI:DKEY-61P9.11"/>
    <property type="match status" value="1"/>
</dbReference>
<dbReference type="InterPro" id="IPR050091">
    <property type="entry name" value="PKS_NRPS_Biosynth_Enz"/>
</dbReference>
<accession>A0A1I0EUL9</accession>
<dbReference type="Pfam" id="PF00109">
    <property type="entry name" value="ketoacyl-synt"/>
    <property type="match status" value="1"/>
</dbReference>
<dbReference type="InterPro" id="IPR000873">
    <property type="entry name" value="AMP-dep_synth/lig_dom"/>
</dbReference>
<dbReference type="STRING" id="29364.SAMN04487772_12515"/>
<dbReference type="Gene3D" id="3.30.70.3290">
    <property type="match status" value="1"/>
</dbReference>
<keyword evidence="4" id="KW-0597">Phosphoprotein</keyword>
<dbReference type="GO" id="GO:0031177">
    <property type="term" value="F:phosphopantetheine binding"/>
    <property type="evidence" value="ECO:0007669"/>
    <property type="project" value="InterPro"/>
</dbReference>
<dbReference type="PROSITE" id="PS52004">
    <property type="entry name" value="KS3_2"/>
    <property type="match status" value="1"/>
</dbReference>
<dbReference type="InterPro" id="IPR032821">
    <property type="entry name" value="PKS_assoc"/>
</dbReference>
<gene>
    <name evidence="8" type="ORF">SAMN04487772_12515</name>
</gene>
<proteinExistence type="predicted"/>
<comment type="pathway">
    <text evidence="2">Antibiotic biosynthesis; bacillaene biosynthesis.</text>
</comment>
<dbReference type="Pfam" id="PF00550">
    <property type="entry name" value="PP-binding"/>
    <property type="match status" value="1"/>
</dbReference>
<evidence type="ECO:0000259" key="7">
    <source>
        <dbReference type="PROSITE" id="PS52004"/>
    </source>
</evidence>